<name>A0A9D4R957_DREPO</name>
<reference evidence="1" key="2">
    <citation type="submission" date="2020-11" db="EMBL/GenBank/DDBJ databases">
        <authorList>
            <person name="McCartney M.A."/>
            <person name="Auch B."/>
            <person name="Kono T."/>
            <person name="Mallez S."/>
            <person name="Becker A."/>
            <person name="Gohl D.M."/>
            <person name="Silverstein K.A.T."/>
            <person name="Koren S."/>
            <person name="Bechman K.B."/>
            <person name="Herman A."/>
            <person name="Abrahante J.E."/>
            <person name="Garbe J."/>
        </authorList>
    </citation>
    <scope>NUCLEOTIDE SEQUENCE</scope>
    <source>
        <strain evidence="1">Duluth1</strain>
        <tissue evidence="1">Whole animal</tissue>
    </source>
</reference>
<dbReference type="InterPro" id="IPR026142">
    <property type="entry name" value="Pro_pase_1_reg_su_36"/>
</dbReference>
<gene>
    <name evidence="1" type="ORF">DPMN_101494</name>
</gene>
<dbReference type="GO" id="GO:0019902">
    <property type="term" value="F:phosphatase binding"/>
    <property type="evidence" value="ECO:0007669"/>
    <property type="project" value="InterPro"/>
</dbReference>
<dbReference type="Proteomes" id="UP000828390">
    <property type="component" value="Unassembled WGS sequence"/>
</dbReference>
<dbReference type="EMBL" id="JAIWYP010000003">
    <property type="protein sequence ID" value="KAH3858853.1"/>
    <property type="molecule type" value="Genomic_DNA"/>
</dbReference>
<dbReference type="PANTHER" id="PTHR21055">
    <property type="entry name" value="PROTEIN PHOSPHATASE 1 REGULATORY SUBUNIT 36"/>
    <property type="match status" value="1"/>
</dbReference>
<organism evidence="1 2">
    <name type="scientific">Dreissena polymorpha</name>
    <name type="common">Zebra mussel</name>
    <name type="synonym">Mytilus polymorpha</name>
    <dbReference type="NCBI Taxonomy" id="45954"/>
    <lineage>
        <taxon>Eukaryota</taxon>
        <taxon>Metazoa</taxon>
        <taxon>Spiralia</taxon>
        <taxon>Lophotrochozoa</taxon>
        <taxon>Mollusca</taxon>
        <taxon>Bivalvia</taxon>
        <taxon>Autobranchia</taxon>
        <taxon>Heteroconchia</taxon>
        <taxon>Euheterodonta</taxon>
        <taxon>Imparidentia</taxon>
        <taxon>Neoheterodontei</taxon>
        <taxon>Myida</taxon>
        <taxon>Dreissenoidea</taxon>
        <taxon>Dreissenidae</taxon>
        <taxon>Dreissena</taxon>
    </lineage>
</organism>
<comment type="caution">
    <text evidence="1">The sequence shown here is derived from an EMBL/GenBank/DDBJ whole genome shotgun (WGS) entry which is preliminary data.</text>
</comment>
<dbReference type="AlphaFoldDB" id="A0A9D4R957"/>
<reference evidence="1" key="1">
    <citation type="journal article" date="2019" name="bioRxiv">
        <title>The Genome of the Zebra Mussel, Dreissena polymorpha: A Resource for Invasive Species Research.</title>
        <authorList>
            <person name="McCartney M.A."/>
            <person name="Auch B."/>
            <person name="Kono T."/>
            <person name="Mallez S."/>
            <person name="Zhang Y."/>
            <person name="Obille A."/>
            <person name="Becker A."/>
            <person name="Abrahante J.E."/>
            <person name="Garbe J."/>
            <person name="Badalamenti J.P."/>
            <person name="Herman A."/>
            <person name="Mangelson H."/>
            <person name="Liachko I."/>
            <person name="Sullivan S."/>
            <person name="Sone E.D."/>
            <person name="Koren S."/>
            <person name="Silverstein K.A.T."/>
            <person name="Beckman K.B."/>
            <person name="Gohl D.M."/>
        </authorList>
    </citation>
    <scope>NUCLEOTIDE SEQUENCE</scope>
    <source>
        <strain evidence="1">Duluth1</strain>
        <tissue evidence="1">Whole animal</tissue>
    </source>
</reference>
<accession>A0A9D4R957</accession>
<evidence type="ECO:0000313" key="1">
    <source>
        <dbReference type="EMBL" id="KAH3858853.1"/>
    </source>
</evidence>
<protein>
    <submittedName>
        <fullName evidence="1">Uncharacterized protein</fullName>
    </submittedName>
</protein>
<keyword evidence="2" id="KW-1185">Reference proteome</keyword>
<evidence type="ECO:0000313" key="2">
    <source>
        <dbReference type="Proteomes" id="UP000828390"/>
    </source>
</evidence>
<dbReference type="PANTHER" id="PTHR21055:SF3">
    <property type="entry name" value="PROTEIN PHOSPHATASE 1 REGULATORY SUBUNIT 36"/>
    <property type="match status" value="1"/>
</dbReference>
<sequence length="85" mass="9512">MTRNPVQPMAKETGECWNRILKAFANSLDPDETPQNMAEPSLSEKKAYADSLVKLEEAEKYLGQTYCVLVLGLGLQDEHHMQCGV</sequence>
<proteinExistence type="predicted"/>